<keyword evidence="3" id="KW-0808">Transferase</keyword>
<name>A0A0E0A8B6_9ORYZ</name>
<dbReference type="InterPro" id="IPR050481">
    <property type="entry name" value="UDP-glycosyltransf_plant"/>
</dbReference>
<dbReference type="Proteomes" id="UP000026961">
    <property type="component" value="Chromosome 6"/>
</dbReference>
<dbReference type="GO" id="GO:0035251">
    <property type="term" value="F:UDP-glucosyltransferase activity"/>
    <property type="evidence" value="ECO:0007669"/>
    <property type="project" value="InterPro"/>
</dbReference>
<evidence type="ECO:0000256" key="3">
    <source>
        <dbReference type="ARBA" id="ARBA00022679"/>
    </source>
</evidence>
<reference evidence="4" key="2">
    <citation type="submission" date="2018-05" db="EMBL/GenBank/DDBJ databases">
        <title>OgluRS3 (Oryza glumaepatula Reference Sequence Version 3).</title>
        <authorList>
            <person name="Zhang J."/>
            <person name="Kudrna D."/>
            <person name="Lee S."/>
            <person name="Talag J."/>
            <person name="Welchert J."/>
            <person name="Wing R.A."/>
        </authorList>
    </citation>
    <scope>NUCLEOTIDE SEQUENCE [LARGE SCALE GENOMIC DNA]</scope>
</reference>
<keyword evidence="5" id="KW-1185">Reference proteome</keyword>
<evidence type="ECO:0000313" key="4">
    <source>
        <dbReference type="EnsemblPlants" id="OGLUM06G12260.1"/>
    </source>
</evidence>
<dbReference type="Pfam" id="PF00201">
    <property type="entry name" value="UDPGT"/>
    <property type="match status" value="1"/>
</dbReference>
<dbReference type="InterPro" id="IPR002213">
    <property type="entry name" value="UDP_glucos_trans"/>
</dbReference>
<evidence type="ECO:0000256" key="1">
    <source>
        <dbReference type="ARBA" id="ARBA00009995"/>
    </source>
</evidence>
<protein>
    <submittedName>
        <fullName evidence="4">Uncharacterized protein</fullName>
    </submittedName>
</protein>
<comment type="similarity">
    <text evidence="1">Belongs to the UDP-glycosyltransferase family.</text>
</comment>
<evidence type="ECO:0000313" key="5">
    <source>
        <dbReference type="Proteomes" id="UP000026961"/>
    </source>
</evidence>
<organism evidence="4">
    <name type="scientific">Oryza glumipatula</name>
    <dbReference type="NCBI Taxonomy" id="40148"/>
    <lineage>
        <taxon>Eukaryota</taxon>
        <taxon>Viridiplantae</taxon>
        <taxon>Streptophyta</taxon>
        <taxon>Embryophyta</taxon>
        <taxon>Tracheophyta</taxon>
        <taxon>Spermatophyta</taxon>
        <taxon>Magnoliopsida</taxon>
        <taxon>Liliopsida</taxon>
        <taxon>Poales</taxon>
        <taxon>Poaceae</taxon>
        <taxon>BOP clade</taxon>
        <taxon>Oryzoideae</taxon>
        <taxon>Oryzeae</taxon>
        <taxon>Oryzinae</taxon>
        <taxon>Oryza</taxon>
    </lineage>
</organism>
<proteinExistence type="inferred from homology"/>
<keyword evidence="2" id="KW-0328">Glycosyltransferase</keyword>
<dbReference type="PROSITE" id="PS51257">
    <property type="entry name" value="PROKAR_LIPOPROTEIN"/>
    <property type="match status" value="1"/>
</dbReference>
<evidence type="ECO:0000256" key="2">
    <source>
        <dbReference type="ARBA" id="ARBA00022676"/>
    </source>
</evidence>
<dbReference type="PANTHER" id="PTHR48048">
    <property type="entry name" value="GLYCOSYLTRANSFERASE"/>
    <property type="match status" value="1"/>
</dbReference>
<dbReference type="Gramene" id="OGLUM06G12260.1">
    <property type="protein sequence ID" value="OGLUM06G12260.1"/>
    <property type="gene ID" value="OGLUM06G12260"/>
</dbReference>
<dbReference type="EnsemblPlants" id="OGLUM06G12260.1">
    <property type="protein sequence ID" value="OGLUM06G12260.1"/>
    <property type="gene ID" value="OGLUM06G12260"/>
</dbReference>
<dbReference type="AlphaFoldDB" id="A0A0E0A8B6"/>
<reference evidence="4" key="1">
    <citation type="submission" date="2015-04" db="UniProtKB">
        <authorList>
            <consortium name="EnsemblPlants"/>
        </authorList>
    </citation>
    <scope>IDENTIFICATION</scope>
</reference>
<dbReference type="Gene3D" id="3.40.50.2000">
    <property type="entry name" value="Glycogen Phosphorylase B"/>
    <property type="match status" value="2"/>
</dbReference>
<accession>A0A0E0A8B6</accession>
<sequence length="140" mass="14527">MRPPASATCSATGSCLPGARAGACHCDQGEAVLGHPAVGLFRSHSRWNSVTETVAAGVPLLAWPRAGDHRVAATVVASSGVGVWMEQWSWDGEEWLVRIGGKVKEMIPAAKVGEVAAMAVAEGGTSRTSMLEFVAKLKAT</sequence>
<dbReference type="HOGENOM" id="CLU_1838270_0_0_1"/>
<dbReference type="SUPFAM" id="SSF53756">
    <property type="entry name" value="UDP-Glycosyltransferase/glycogen phosphorylase"/>
    <property type="match status" value="1"/>
</dbReference>
<dbReference type="eggNOG" id="KOG1192">
    <property type="taxonomic scope" value="Eukaryota"/>
</dbReference>
<dbReference type="PANTHER" id="PTHR48048:SF76">
    <property type="entry name" value="UDP-GLYCOSYLTRANSFERASE 708D1-LIKE"/>
    <property type="match status" value="1"/>
</dbReference>